<dbReference type="GO" id="GO:0005524">
    <property type="term" value="F:ATP binding"/>
    <property type="evidence" value="ECO:0007669"/>
    <property type="project" value="UniProtKB-KW"/>
</dbReference>
<feature type="domain" description="Aminoglycoside phosphotransferase" evidence="6">
    <location>
        <begin position="142"/>
        <end position="298"/>
    </location>
</feature>
<evidence type="ECO:0000313" key="8">
    <source>
        <dbReference type="Proteomes" id="UP001283341"/>
    </source>
</evidence>
<comment type="caution">
    <text evidence="7">The sequence shown here is derived from an EMBL/GenBank/DDBJ whole genome shotgun (WGS) entry which is preliminary data.</text>
</comment>
<sequence length="405" mass="46111">MARPTESEKANLQTQVSQFLSRTKYACTELTQLSGGTANFVYRGTLAEPLRLSDGSTTATVVIKHSTDYVAINRDFPLDITRCIYEETILLALQKFTPPPTNVVKAPHLLHFDPAIHTSIMQDFFGAVDLKTAFVSSLHAVTPSVCESIGRHLGIWLRAFHEWASAPEQTRLRSTVINKPMRSLKRLITYDCFIEVLEQFPEVWSEEDGDDREMLEQVKQMADKEFERQPDDCDETDTEQRYHWGIIHGDLWSGNVLVPESSSEGESQPQIMIIDWELSQFGHRAYDLGQMIGDLYERKYFNGAAEGAQSAIRGFVEGFAEAGQLSDVFAFRVAIHAGVHLINWYRRRPKSAPILFSAEQITAALTMGKNFVRKGWERDRHWFEGTEIVGLFPNTRRFVGLNEHY</sequence>
<evidence type="ECO:0000256" key="5">
    <source>
        <dbReference type="ARBA" id="ARBA00022840"/>
    </source>
</evidence>
<keyword evidence="5" id="KW-0067">ATP-binding</keyword>
<organism evidence="7 8">
    <name type="scientific">Apodospora peruviana</name>
    <dbReference type="NCBI Taxonomy" id="516989"/>
    <lineage>
        <taxon>Eukaryota</taxon>
        <taxon>Fungi</taxon>
        <taxon>Dikarya</taxon>
        <taxon>Ascomycota</taxon>
        <taxon>Pezizomycotina</taxon>
        <taxon>Sordariomycetes</taxon>
        <taxon>Sordariomycetidae</taxon>
        <taxon>Sordariales</taxon>
        <taxon>Lasiosphaeriaceae</taxon>
        <taxon>Apodospora</taxon>
    </lineage>
</organism>
<evidence type="ECO:0000256" key="1">
    <source>
        <dbReference type="ARBA" id="ARBA00010165"/>
    </source>
</evidence>
<evidence type="ECO:0000259" key="6">
    <source>
        <dbReference type="Pfam" id="PF01636"/>
    </source>
</evidence>
<keyword evidence="3" id="KW-0547">Nucleotide-binding</keyword>
<dbReference type="InterPro" id="IPR002575">
    <property type="entry name" value="Aminoglycoside_PTrfase"/>
</dbReference>
<evidence type="ECO:0000256" key="3">
    <source>
        <dbReference type="ARBA" id="ARBA00022741"/>
    </source>
</evidence>
<evidence type="ECO:0000256" key="2">
    <source>
        <dbReference type="ARBA" id="ARBA00022679"/>
    </source>
</evidence>
<evidence type="ECO:0000313" key="7">
    <source>
        <dbReference type="EMBL" id="KAK3319394.1"/>
    </source>
</evidence>
<dbReference type="Gene3D" id="3.90.1200.10">
    <property type="match status" value="1"/>
</dbReference>
<dbReference type="Gene3D" id="3.30.200.20">
    <property type="entry name" value="Phosphorylase Kinase, domain 1"/>
    <property type="match status" value="1"/>
</dbReference>
<evidence type="ECO:0000256" key="4">
    <source>
        <dbReference type="ARBA" id="ARBA00022777"/>
    </source>
</evidence>
<accession>A0AAE0I6W1</accession>
<dbReference type="Proteomes" id="UP001283341">
    <property type="component" value="Unassembled WGS sequence"/>
</dbReference>
<reference evidence="7" key="2">
    <citation type="submission" date="2023-06" db="EMBL/GenBank/DDBJ databases">
        <authorList>
            <consortium name="Lawrence Berkeley National Laboratory"/>
            <person name="Haridas S."/>
            <person name="Hensen N."/>
            <person name="Bonometti L."/>
            <person name="Westerberg I."/>
            <person name="Brannstrom I.O."/>
            <person name="Guillou S."/>
            <person name="Cros-Aarteil S."/>
            <person name="Calhoun S."/>
            <person name="Kuo A."/>
            <person name="Mondo S."/>
            <person name="Pangilinan J."/>
            <person name="Riley R."/>
            <person name="Labutti K."/>
            <person name="Andreopoulos B."/>
            <person name="Lipzen A."/>
            <person name="Chen C."/>
            <person name="Yanf M."/>
            <person name="Daum C."/>
            <person name="Ng V."/>
            <person name="Clum A."/>
            <person name="Steindorff A."/>
            <person name="Ohm R."/>
            <person name="Martin F."/>
            <person name="Silar P."/>
            <person name="Natvig D."/>
            <person name="Lalanne C."/>
            <person name="Gautier V."/>
            <person name="Ament-Velasquez S.L."/>
            <person name="Kruys A."/>
            <person name="Hutchinson M.I."/>
            <person name="Powell A.J."/>
            <person name="Barry K."/>
            <person name="Miller A.N."/>
            <person name="Grigoriev I.V."/>
            <person name="Debuchy R."/>
            <person name="Gladieux P."/>
            <person name="Thoren M.H."/>
            <person name="Johannesson H."/>
        </authorList>
    </citation>
    <scope>NUCLEOTIDE SEQUENCE</scope>
    <source>
        <strain evidence="7">CBS 118394</strain>
    </source>
</reference>
<dbReference type="PANTHER" id="PTHR34273:SF2">
    <property type="entry name" value="METHYLTHIORIBOSE KINASE"/>
    <property type="match status" value="1"/>
</dbReference>
<proteinExistence type="inferred from homology"/>
<name>A0AAE0I6W1_9PEZI</name>
<dbReference type="Pfam" id="PF01636">
    <property type="entry name" value="APH"/>
    <property type="match status" value="1"/>
</dbReference>
<dbReference type="EMBL" id="JAUEDM010000004">
    <property type="protein sequence ID" value="KAK3319394.1"/>
    <property type="molecule type" value="Genomic_DNA"/>
</dbReference>
<gene>
    <name evidence="7" type="ORF">B0H66DRAFT_559381</name>
</gene>
<dbReference type="SUPFAM" id="SSF56112">
    <property type="entry name" value="Protein kinase-like (PK-like)"/>
    <property type="match status" value="1"/>
</dbReference>
<keyword evidence="8" id="KW-1185">Reference proteome</keyword>
<keyword evidence="4 7" id="KW-0418">Kinase</keyword>
<reference evidence="7" key="1">
    <citation type="journal article" date="2023" name="Mol. Phylogenet. Evol.">
        <title>Genome-scale phylogeny and comparative genomics of the fungal order Sordariales.</title>
        <authorList>
            <person name="Hensen N."/>
            <person name="Bonometti L."/>
            <person name="Westerberg I."/>
            <person name="Brannstrom I.O."/>
            <person name="Guillou S."/>
            <person name="Cros-Aarteil S."/>
            <person name="Calhoun S."/>
            <person name="Haridas S."/>
            <person name="Kuo A."/>
            <person name="Mondo S."/>
            <person name="Pangilinan J."/>
            <person name="Riley R."/>
            <person name="LaButti K."/>
            <person name="Andreopoulos B."/>
            <person name="Lipzen A."/>
            <person name="Chen C."/>
            <person name="Yan M."/>
            <person name="Daum C."/>
            <person name="Ng V."/>
            <person name="Clum A."/>
            <person name="Steindorff A."/>
            <person name="Ohm R.A."/>
            <person name="Martin F."/>
            <person name="Silar P."/>
            <person name="Natvig D.O."/>
            <person name="Lalanne C."/>
            <person name="Gautier V."/>
            <person name="Ament-Velasquez S.L."/>
            <person name="Kruys A."/>
            <person name="Hutchinson M.I."/>
            <person name="Powell A.J."/>
            <person name="Barry K."/>
            <person name="Miller A.N."/>
            <person name="Grigoriev I.V."/>
            <person name="Debuchy R."/>
            <person name="Gladieux P."/>
            <person name="Hiltunen Thoren M."/>
            <person name="Johannesson H."/>
        </authorList>
    </citation>
    <scope>NUCLEOTIDE SEQUENCE</scope>
    <source>
        <strain evidence="7">CBS 118394</strain>
    </source>
</reference>
<protein>
    <submittedName>
        <fullName evidence="7">Kinase-like domain-containing protein</fullName>
    </submittedName>
</protein>
<dbReference type="AlphaFoldDB" id="A0AAE0I6W1"/>
<keyword evidence="2" id="KW-0808">Transferase</keyword>
<dbReference type="GO" id="GO:0016301">
    <property type="term" value="F:kinase activity"/>
    <property type="evidence" value="ECO:0007669"/>
    <property type="project" value="UniProtKB-KW"/>
</dbReference>
<dbReference type="PANTHER" id="PTHR34273">
    <property type="entry name" value="METHYLTHIORIBOSE KINASE"/>
    <property type="match status" value="1"/>
</dbReference>
<comment type="similarity">
    <text evidence="1">Belongs to the methylthioribose kinase family.</text>
</comment>
<dbReference type="InterPro" id="IPR011009">
    <property type="entry name" value="Kinase-like_dom_sf"/>
</dbReference>